<keyword evidence="22" id="KW-1185">Reference proteome</keyword>
<evidence type="ECO:0000256" key="4">
    <source>
        <dbReference type="ARBA" id="ARBA00009131"/>
    </source>
</evidence>
<dbReference type="GeneTree" id="ENSGT00940000156862"/>
<dbReference type="PROSITE" id="PS50157">
    <property type="entry name" value="ZINC_FINGER_C2H2_2"/>
    <property type="match status" value="1"/>
</dbReference>
<organism evidence="21 22">
    <name type="scientific">Aquila chrysaetos chrysaetos</name>
    <dbReference type="NCBI Taxonomy" id="223781"/>
    <lineage>
        <taxon>Eukaryota</taxon>
        <taxon>Metazoa</taxon>
        <taxon>Chordata</taxon>
        <taxon>Craniata</taxon>
        <taxon>Vertebrata</taxon>
        <taxon>Euteleostomi</taxon>
        <taxon>Archelosauria</taxon>
        <taxon>Archosauria</taxon>
        <taxon>Dinosauria</taxon>
        <taxon>Saurischia</taxon>
        <taxon>Theropoda</taxon>
        <taxon>Coelurosauria</taxon>
        <taxon>Aves</taxon>
        <taxon>Neognathae</taxon>
        <taxon>Neoaves</taxon>
        <taxon>Telluraves</taxon>
        <taxon>Accipitrimorphae</taxon>
        <taxon>Accipitriformes</taxon>
        <taxon>Accipitridae</taxon>
        <taxon>Accipitrinae</taxon>
        <taxon>Aquila</taxon>
    </lineage>
</organism>
<evidence type="ECO:0000256" key="1">
    <source>
        <dbReference type="ARBA" id="ARBA00004114"/>
    </source>
</evidence>
<evidence type="ECO:0000256" key="2">
    <source>
        <dbReference type="ARBA" id="ARBA00004120"/>
    </source>
</evidence>
<dbReference type="GO" id="GO:0007507">
    <property type="term" value="P:heart development"/>
    <property type="evidence" value="ECO:0007669"/>
    <property type="project" value="UniProtKB-ARBA"/>
</dbReference>
<feature type="coiled-coil region" evidence="19">
    <location>
        <begin position="122"/>
        <end position="156"/>
    </location>
</feature>
<evidence type="ECO:0000256" key="19">
    <source>
        <dbReference type="SAM" id="Coils"/>
    </source>
</evidence>
<evidence type="ECO:0000256" key="12">
    <source>
        <dbReference type="ARBA" id="ARBA00023069"/>
    </source>
</evidence>
<dbReference type="Pfam" id="PF13815">
    <property type="entry name" value="Dzip-like_N"/>
    <property type="match status" value="1"/>
</dbReference>
<dbReference type="PANTHER" id="PTHR21502:SF5">
    <property type="entry name" value="CILIUM ASSEMBLY PROTEIN DZIP1"/>
    <property type="match status" value="1"/>
</dbReference>
<dbReference type="GO" id="GO:0008270">
    <property type="term" value="F:zinc ion binding"/>
    <property type="evidence" value="ECO:0007669"/>
    <property type="project" value="UniProtKB-KW"/>
</dbReference>
<dbReference type="Ensembl" id="ENSACCT00020017155.1">
    <property type="protein sequence ID" value="ENSACCP00020016442.1"/>
    <property type="gene ID" value="ENSACCG00020011247.1"/>
</dbReference>
<evidence type="ECO:0000259" key="20">
    <source>
        <dbReference type="PROSITE" id="PS50157"/>
    </source>
</evidence>
<dbReference type="InterPro" id="IPR013087">
    <property type="entry name" value="Znf_C2H2_type"/>
</dbReference>
<dbReference type="FunFam" id="3.30.160.60:FF:001591">
    <property type="entry name" value="DAZ interacting zinc finger protein 1"/>
    <property type="match status" value="1"/>
</dbReference>
<keyword evidence="13" id="KW-0206">Cytoskeleton</keyword>
<evidence type="ECO:0000256" key="3">
    <source>
        <dbReference type="ARBA" id="ARBA00004123"/>
    </source>
</evidence>
<evidence type="ECO:0000256" key="8">
    <source>
        <dbReference type="ARBA" id="ARBA00022771"/>
    </source>
</evidence>
<evidence type="ECO:0000313" key="21">
    <source>
        <dbReference type="Ensembl" id="ENSACCP00020016442.1"/>
    </source>
</evidence>
<evidence type="ECO:0000256" key="10">
    <source>
        <dbReference type="ARBA" id="ARBA00022833"/>
    </source>
</evidence>
<accession>A0A663EVT7</accession>
<name>A0A663EVT7_AQUCH</name>
<keyword evidence="5" id="KW-0217">Developmental protein</keyword>
<dbReference type="PROSITE" id="PS00028">
    <property type="entry name" value="ZINC_FINGER_C2H2_1"/>
    <property type="match status" value="1"/>
</dbReference>
<evidence type="ECO:0000256" key="7">
    <source>
        <dbReference type="ARBA" id="ARBA00022723"/>
    </source>
</evidence>
<dbReference type="InterPro" id="IPR032714">
    <property type="entry name" value="DZIP1_N"/>
</dbReference>
<evidence type="ECO:0000256" key="5">
    <source>
        <dbReference type="ARBA" id="ARBA00022473"/>
    </source>
</evidence>
<keyword evidence="15" id="KW-0966">Cell projection</keyword>
<keyword evidence="9" id="KW-0970">Cilium biogenesis/degradation</keyword>
<proteinExistence type="inferred from homology"/>
<dbReference type="GO" id="GO:0005814">
    <property type="term" value="C:centriole"/>
    <property type="evidence" value="ECO:0007669"/>
    <property type="project" value="UniProtKB-SubCell"/>
</dbReference>
<reference evidence="21" key="2">
    <citation type="submission" date="2025-09" db="UniProtKB">
        <authorList>
            <consortium name="Ensembl"/>
        </authorList>
    </citation>
    <scope>IDENTIFICATION</scope>
</reference>
<dbReference type="PANTHER" id="PTHR21502">
    <property type="entry name" value="ZINC FINGER PROTEIN DZIP1"/>
    <property type="match status" value="1"/>
</dbReference>
<protein>
    <recommendedName>
        <fullName evidence="16">Cilium assembly protein DZIP1</fullName>
    </recommendedName>
    <alternativeName>
        <fullName evidence="17">DAZ-interacting zinc finger protein 1</fullName>
    </alternativeName>
</protein>
<dbReference type="AlphaFoldDB" id="A0A663EVT7"/>
<keyword evidence="6" id="KW-0963">Cytoplasm</keyword>
<keyword evidence="8 18" id="KW-0863">Zinc-finger</keyword>
<keyword evidence="7" id="KW-0479">Metal-binding</keyword>
<evidence type="ECO:0000256" key="9">
    <source>
        <dbReference type="ARBA" id="ARBA00022794"/>
    </source>
</evidence>
<evidence type="ECO:0000256" key="17">
    <source>
        <dbReference type="ARBA" id="ARBA00079993"/>
    </source>
</evidence>
<sequence>GPGLSRVSLPQPFTERAYYPPAAGGAGAGAGPAAFPAFQFRGRHEGPDWRRLSAVDVGRVSREGDVAALQEHLEHVTFCSAERERCPHCQGPADPLLLKLLRLAQLCTEYLLHSQEYLSAQLGSLEEALRAAQAQRDQLGKEVAQRSQEIKGLKEECRRRKKMISTQQMMLEARASYHQCQFCEKAFMNYSFLQSHMQRRHPLEESQIEQKRKAKTDKLQDEIDKLKEQLQLTKSQLEAEQQANMVRFSKNLVDQRAKEESNLSYCCVNKKA</sequence>
<dbReference type="InterPro" id="IPR051241">
    <property type="entry name" value="DZIP_RILPL"/>
</dbReference>
<evidence type="ECO:0000256" key="13">
    <source>
        <dbReference type="ARBA" id="ARBA00023212"/>
    </source>
</evidence>
<dbReference type="GO" id="GO:0036064">
    <property type="term" value="C:ciliary basal body"/>
    <property type="evidence" value="ECO:0007669"/>
    <property type="project" value="UniProtKB-ARBA"/>
</dbReference>
<dbReference type="Gene3D" id="3.30.160.60">
    <property type="entry name" value="Classic Zinc Finger"/>
    <property type="match status" value="1"/>
</dbReference>
<comment type="similarity">
    <text evidence="4">Belongs to the DZIP C2H2-type zinc-finger protein family.</text>
</comment>
<keyword evidence="11 19" id="KW-0175">Coiled coil</keyword>
<keyword evidence="12" id="KW-0969">Cilium</keyword>
<evidence type="ECO:0000256" key="6">
    <source>
        <dbReference type="ARBA" id="ARBA00022490"/>
    </source>
</evidence>
<evidence type="ECO:0000313" key="22">
    <source>
        <dbReference type="Proteomes" id="UP000472275"/>
    </source>
</evidence>
<feature type="domain" description="C2H2-type" evidence="20">
    <location>
        <begin position="178"/>
        <end position="206"/>
    </location>
</feature>
<comment type="subcellular location">
    <subcellularLocation>
        <location evidence="2">Cytoplasm</location>
        <location evidence="2">Cytoskeleton</location>
        <location evidence="2">Cilium basal body</location>
    </subcellularLocation>
    <subcellularLocation>
        <location evidence="1">Cytoplasm</location>
        <location evidence="1">Cytoskeleton</location>
        <location evidence="1">Microtubule organizing center</location>
        <location evidence="1">Centrosome</location>
        <location evidence="1">Centriole</location>
    </subcellularLocation>
    <subcellularLocation>
        <location evidence="3">Nucleus</location>
    </subcellularLocation>
</comment>
<evidence type="ECO:0000256" key="18">
    <source>
        <dbReference type="PROSITE-ProRule" id="PRU00042"/>
    </source>
</evidence>
<feature type="coiled-coil region" evidence="19">
    <location>
        <begin position="209"/>
        <end position="243"/>
    </location>
</feature>
<dbReference type="Proteomes" id="UP000472275">
    <property type="component" value="Chromosome 14"/>
</dbReference>
<dbReference type="GO" id="GO:0005634">
    <property type="term" value="C:nucleus"/>
    <property type="evidence" value="ECO:0007669"/>
    <property type="project" value="UniProtKB-SubCell"/>
</dbReference>
<keyword evidence="10" id="KW-0862">Zinc</keyword>
<keyword evidence="14" id="KW-0539">Nucleus</keyword>
<dbReference type="GO" id="GO:0005737">
    <property type="term" value="C:cytoplasm"/>
    <property type="evidence" value="ECO:0007669"/>
    <property type="project" value="UniProtKB-ARBA"/>
</dbReference>
<evidence type="ECO:0000256" key="16">
    <source>
        <dbReference type="ARBA" id="ARBA00072553"/>
    </source>
</evidence>
<evidence type="ECO:0000256" key="14">
    <source>
        <dbReference type="ARBA" id="ARBA00023242"/>
    </source>
</evidence>
<reference evidence="21" key="1">
    <citation type="submission" date="2025-08" db="UniProtKB">
        <authorList>
            <consortium name="Ensembl"/>
        </authorList>
    </citation>
    <scope>IDENTIFICATION</scope>
</reference>
<evidence type="ECO:0000256" key="15">
    <source>
        <dbReference type="ARBA" id="ARBA00023273"/>
    </source>
</evidence>
<evidence type="ECO:0000256" key="11">
    <source>
        <dbReference type="ARBA" id="ARBA00023054"/>
    </source>
</evidence>
<dbReference type="GO" id="GO:0060271">
    <property type="term" value="P:cilium assembly"/>
    <property type="evidence" value="ECO:0007669"/>
    <property type="project" value="UniProtKB-ARBA"/>
</dbReference>